<keyword evidence="2" id="KW-1185">Reference proteome</keyword>
<name>A0A9N9CQZ4_9GLOM</name>
<gene>
    <name evidence="1" type="ORF">AGERDE_LOCUS9482</name>
</gene>
<dbReference type="EMBL" id="CAJVPL010002378">
    <property type="protein sequence ID" value="CAG8608761.1"/>
    <property type="molecule type" value="Genomic_DNA"/>
</dbReference>
<protein>
    <submittedName>
        <fullName evidence="1">2124_t:CDS:1</fullName>
    </submittedName>
</protein>
<comment type="caution">
    <text evidence="1">The sequence shown here is derived from an EMBL/GenBank/DDBJ whole genome shotgun (WGS) entry which is preliminary data.</text>
</comment>
<evidence type="ECO:0000313" key="2">
    <source>
        <dbReference type="Proteomes" id="UP000789831"/>
    </source>
</evidence>
<sequence length="84" mass="9565">RTKAEEKNVGALNRLSILVNAGSDVFQFTERSKEKAWVLLMPKSKLLNTIILLSIYIPRSGYLKSLVTTSDCTFIIEIKKTKYE</sequence>
<proteinExistence type="predicted"/>
<accession>A0A9N9CQZ4</accession>
<evidence type="ECO:0000313" key="1">
    <source>
        <dbReference type="EMBL" id="CAG8608761.1"/>
    </source>
</evidence>
<dbReference type="Proteomes" id="UP000789831">
    <property type="component" value="Unassembled WGS sequence"/>
</dbReference>
<reference evidence="1" key="1">
    <citation type="submission" date="2021-06" db="EMBL/GenBank/DDBJ databases">
        <authorList>
            <person name="Kallberg Y."/>
            <person name="Tangrot J."/>
            <person name="Rosling A."/>
        </authorList>
    </citation>
    <scope>NUCLEOTIDE SEQUENCE</scope>
    <source>
        <strain evidence="1">MT106</strain>
    </source>
</reference>
<organism evidence="1 2">
    <name type="scientific">Ambispora gerdemannii</name>
    <dbReference type="NCBI Taxonomy" id="144530"/>
    <lineage>
        <taxon>Eukaryota</taxon>
        <taxon>Fungi</taxon>
        <taxon>Fungi incertae sedis</taxon>
        <taxon>Mucoromycota</taxon>
        <taxon>Glomeromycotina</taxon>
        <taxon>Glomeromycetes</taxon>
        <taxon>Archaeosporales</taxon>
        <taxon>Ambisporaceae</taxon>
        <taxon>Ambispora</taxon>
    </lineage>
</organism>
<feature type="non-terminal residue" evidence="1">
    <location>
        <position position="1"/>
    </location>
</feature>
<dbReference type="AlphaFoldDB" id="A0A9N9CQZ4"/>